<comment type="caution">
    <text evidence="11">The sequence shown here is derived from an EMBL/GenBank/DDBJ whole genome shotgun (WGS) entry which is preliminary data.</text>
</comment>
<accession>A0A2P6SM03</accession>
<comment type="subcellular location">
    <subcellularLocation>
        <location evidence="1">Membrane</location>
        <topology evidence="1">Multi-pass membrane protein</topology>
    </subcellularLocation>
</comment>
<evidence type="ECO:0000256" key="3">
    <source>
        <dbReference type="ARBA" id="ARBA00022737"/>
    </source>
</evidence>
<feature type="compositionally biased region" description="Polar residues" evidence="8">
    <location>
        <begin position="243"/>
        <end position="283"/>
    </location>
</feature>
<sequence length="624" mass="68264">MDTRLLEASQTGNVKLLHQLLRDDPQLLHNVLLASGENPLYVASAAGHVEFVEVILELKPALAKVFNKDGFSPMDVASANGYLEIVRALQKALPELSQDKGKDQWTPLHHAARRGRVDVIREIVSACPESVRDVTRQGETALHLAVKNSQFEAIRVLLELVREMDKLHVMNMKDYLGNSVLHVVEWLVGIGTAPGGVLEVYSVNQRGLTALDLLLLFPSEAGDREIEEILRDAGALRARERVQSSSDVPSYAQNHSQMASETHQQQPNNAASTALDTVHSSSGQNHNQMAQQAHQEQVALSAIDIVHPSSDVPLLNQNHNQLAQQTNQEQGASTAIDLVHPSSDVPSLNQNHNQMAPQAHQEQGASTAIDIVHPSSDVPSLNQNHNQIAPQTTQEHPNNVASTTLAPVHPVSAQITGSPSQNRPQIGSQTDQEELDNREYFKFKKGKEPVDNARTALLVIAVLVATASYEIALNPPGGLWSDTNLSTNGTEPPHLAGTSNIASYFPVYTIFGAILNCIGFSVSLHMIYVLTTNFPLRLELIVCGLAMYVTFINGLITISPGETAGWYSLFALTPALPPVVLFAARRVRKLLIKLRDLAARTVGKLRIKLKTLLISWWPNLSRFI</sequence>
<evidence type="ECO:0000313" key="12">
    <source>
        <dbReference type="Proteomes" id="UP000238479"/>
    </source>
</evidence>
<feature type="repeat" description="ANK" evidence="7">
    <location>
        <begin position="35"/>
        <end position="57"/>
    </location>
</feature>
<evidence type="ECO:0000256" key="8">
    <source>
        <dbReference type="SAM" id="MobiDB-lite"/>
    </source>
</evidence>
<dbReference type="Pfam" id="PF13962">
    <property type="entry name" value="PGG"/>
    <property type="match status" value="1"/>
</dbReference>
<dbReference type="Gene3D" id="1.25.40.20">
    <property type="entry name" value="Ankyrin repeat-containing domain"/>
    <property type="match status" value="2"/>
</dbReference>
<evidence type="ECO:0000256" key="7">
    <source>
        <dbReference type="PROSITE-ProRule" id="PRU00023"/>
    </source>
</evidence>
<feature type="transmembrane region" description="Helical" evidence="9">
    <location>
        <begin position="505"/>
        <end position="528"/>
    </location>
</feature>
<dbReference type="PROSITE" id="PS50297">
    <property type="entry name" value="ANK_REP_REGION"/>
    <property type="match status" value="2"/>
</dbReference>
<name>A0A2P6SM03_ROSCH</name>
<dbReference type="SMART" id="SM00248">
    <property type="entry name" value="ANK"/>
    <property type="match status" value="4"/>
</dbReference>
<reference evidence="11 12" key="1">
    <citation type="journal article" date="2018" name="Nat. Genet.">
        <title>The Rosa genome provides new insights in the design of modern roses.</title>
        <authorList>
            <person name="Bendahmane M."/>
        </authorList>
    </citation>
    <scope>NUCLEOTIDE SEQUENCE [LARGE SCALE GENOMIC DNA]</scope>
    <source>
        <strain evidence="12">cv. Old Blush</strain>
    </source>
</reference>
<feature type="compositionally biased region" description="Polar residues" evidence="8">
    <location>
        <begin position="413"/>
        <end position="430"/>
    </location>
</feature>
<keyword evidence="2 9" id="KW-0812">Transmembrane</keyword>
<evidence type="ECO:0000256" key="9">
    <source>
        <dbReference type="SAM" id="Phobius"/>
    </source>
</evidence>
<keyword evidence="5 7" id="KW-0040">ANK repeat</keyword>
<evidence type="ECO:0000256" key="4">
    <source>
        <dbReference type="ARBA" id="ARBA00022989"/>
    </source>
</evidence>
<dbReference type="PANTHER" id="PTHR24186:SF56">
    <property type="entry name" value="PGG DOMAIN-CONTAINING PROTEIN"/>
    <property type="match status" value="1"/>
</dbReference>
<dbReference type="EMBL" id="PDCK01000039">
    <property type="protein sequence ID" value="PRQ59717.1"/>
    <property type="molecule type" value="Genomic_DNA"/>
</dbReference>
<dbReference type="Pfam" id="PF12796">
    <property type="entry name" value="Ank_2"/>
    <property type="match status" value="2"/>
</dbReference>
<organism evidence="11 12">
    <name type="scientific">Rosa chinensis</name>
    <name type="common">China rose</name>
    <dbReference type="NCBI Taxonomy" id="74649"/>
    <lineage>
        <taxon>Eukaryota</taxon>
        <taxon>Viridiplantae</taxon>
        <taxon>Streptophyta</taxon>
        <taxon>Embryophyta</taxon>
        <taxon>Tracheophyta</taxon>
        <taxon>Spermatophyta</taxon>
        <taxon>Magnoliopsida</taxon>
        <taxon>eudicotyledons</taxon>
        <taxon>Gunneridae</taxon>
        <taxon>Pentapetalae</taxon>
        <taxon>rosids</taxon>
        <taxon>fabids</taxon>
        <taxon>Rosales</taxon>
        <taxon>Rosaceae</taxon>
        <taxon>Rosoideae</taxon>
        <taxon>Rosoideae incertae sedis</taxon>
        <taxon>Rosa</taxon>
    </lineage>
</organism>
<keyword evidence="4 9" id="KW-1133">Transmembrane helix</keyword>
<dbReference type="PANTHER" id="PTHR24186">
    <property type="entry name" value="PROTEIN PHOSPHATASE 1 REGULATORY SUBUNIT"/>
    <property type="match status" value="1"/>
</dbReference>
<gene>
    <name evidence="11" type="ORF">RchiOBHm_Chr1g0373271</name>
</gene>
<evidence type="ECO:0000256" key="5">
    <source>
        <dbReference type="ARBA" id="ARBA00023043"/>
    </source>
</evidence>
<feature type="region of interest" description="Disordered" evidence="8">
    <location>
        <begin position="240"/>
        <end position="292"/>
    </location>
</feature>
<feature type="transmembrane region" description="Helical" evidence="9">
    <location>
        <begin position="564"/>
        <end position="584"/>
    </location>
</feature>
<dbReference type="PROSITE" id="PS50088">
    <property type="entry name" value="ANK_REPEAT"/>
    <property type="match status" value="2"/>
</dbReference>
<dbReference type="SUPFAM" id="SSF48403">
    <property type="entry name" value="Ankyrin repeat"/>
    <property type="match status" value="1"/>
</dbReference>
<evidence type="ECO:0000313" key="11">
    <source>
        <dbReference type="EMBL" id="PRQ59717.1"/>
    </source>
</evidence>
<evidence type="ECO:0000256" key="6">
    <source>
        <dbReference type="ARBA" id="ARBA00023136"/>
    </source>
</evidence>
<dbReference type="Proteomes" id="UP000238479">
    <property type="component" value="Chromosome 1"/>
</dbReference>
<dbReference type="Gramene" id="PRQ59717">
    <property type="protein sequence ID" value="PRQ59717"/>
    <property type="gene ID" value="RchiOBHm_Chr1g0373271"/>
</dbReference>
<feature type="region of interest" description="Disordered" evidence="8">
    <location>
        <begin position="412"/>
        <end position="435"/>
    </location>
</feature>
<feature type="repeat" description="ANK" evidence="7">
    <location>
        <begin position="137"/>
        <end position="159"/>
    </location>
</feature>
<protein>
    <submittedName>
        <fullName evidence="11">Putative ankyrin repeat-containing domain, PGG domain-containing protein</fullName>
    </submittedName>
</protein>
<dbReference type="InterPro" id="IPR026961">
    <property type="entry name" value="PGG_dom"/>
</dbReference>
<evidence type="ECO:0000256" key="1">
    <source>
        <dbReference type="ARBA" id="ARBA00004141"/>
    </source>
</evidence>
<dbReference type="OMA" id="QYEVIDF"/>
<feature type="domain" description="PGG" evidence="10">
    <location>
        <begin position="449"/>
        <end position="534"/>
    </location>
</feature>
<dbReference type="STRING" id="74649.A0A2P6SM03"/>
<dbReference type="AlphaFoldDB" id="A0A2P6SM03"/>
<evidence type="ECO:0000259" key="10">
    <source>
        <dbReference type="Pfam" id="PF13962"/>
    </source>
</evidence>
<keyword evidence="12" id="KW-1185">Reference proteome</keyword>
<dbReference type="GO" id="GO:0005886">
    <property type="term" value="C:plasma membrane"/>
    <property type="evidence" value="ECO:0007669"/>
    <property type="project" value="TreeGrafter"/>
</dbReference>
<dbReference type="InterPro" id="IPR036770">
    <property type="entry name" value="Ankyrin_rpt-contain_sf"/>
</dbReference>
<proteinExistence type="predicted"/>
<keyword evidence="6 9" id="KW-0472">Membrane</keyword>
<dbReference type="InterPro" id="IPR002110">
    <property type="entry name" value="Ankyrin_rpt"/>
</dbReference>
<evidence type="ECO:0000256" key="2">
    <source>
        <dbReference type="ARBA" id="ARBA00022692"/>
    </source>
</evidence>
<feature type="transmembrane region" description="Helical" evidence="9">
    <location>
        <begin position="540"/>
        <end position="558"/>
    </location>
</feature>
<keyword evidence="3" id="KW-0677">Repeat</keyword>